<evidence type="ECO:0000256" key="1">
    <source>
        <dbReference type="SAM" id="SignalP"/>
    </source>
</evidence>
<protein>
    <submittedName>
        <fullName evidence="2">Uncharacterized protein</fullName>
    </submittedName>
</protein>
<accession>A0ABV6BIM8</accession>
<proteinExistence type="predicted"/>
<comment type="caution">
    <text evidence="2">The sequence shown here is derived from an EMBL/GenBank/DDBJ whole genome shotgun (WGS) entry which is preliminary data.</text>
</comment>
<feature type="chain" id="PRO_5045258068" evidence="1">
    <location>
        <begin position="22"/>
        <end position="170"/>
    </location>
</feature>
<feature type="signal peptide" evidence="1">
    <location>
        <begin position="1"/>
        <end position="21"/>
    </location>
</feature>
<dbReference type="EMBL" id="JBHLXP010000011">
    <property type="protein sequence ID" value="MFC0050732.1"/>
    <property type="molecule type" value="Genomic_DNA"/>
</dbReference>
<dbReference type="Proteomes" id="UP001589813">
    <property type="component" value="Unassembled WGS sequence"/>
</dbReference>
<sequence>MRCFTAFVAVCSLSIAANATAGSLQQCRAITDSAARLLCYDQLVDAAAEPTSAAAVAPTVPVSPAVTTSEAAPVAASVSVQNRDEALFGTSGETIESAIADLTVQVKAVAQDSRQKLLLTMSNGQRWLQLDQAFLKVSAGDSCVISSGVFGSFTLKCQQGRKAIKVKRLQ</sequence>
<dbReference type="RefSeq" id="WP_377248889.1">
    <property type="nucleotide sequence ID" value="NZ_JBHLXP010000011.1"/>
</dbReference>
<gene>
    <name evidence="2" type="ORF">ACFFJP_20815</name>
</gene>
<evidence type="ECO:0000313" key="3">
    <source>
        <dbReference type="Proteomes" id="UP001589813"/>
    </source>
</evidence>
<keyword evidence="3" id="KW-1185">Reference proteome</keyword>
<evidence type="ECO:0000313" key="2">
    <source>
        <dbReference type="EMBL" id="MFC0050732.1"/>
    </source>
</evidence>
<name>A0ABV6BIM8_9GAMM</name>
<organism evidence="2 3">
    <name type="scientific">Rheinheimera tilapiae</name>
    <dbReference type="NCBI Taxonomy" id="875043"/>
    <lineage>
        <taxon>Bacteria</taxon>
        <taxon>Pseudomonadati</taxon>
        <taxon>Pseudomonadota</taxon>
        <taxon>Gammaproteobacteria</taxon>
        <taxon>Chromatiales</taxon>
        <taxon>Chromatiaceae</taxon>
        <taxon>Rheinheimera</taxon>
    </lineage>
</organism>
<keyword evidence="1" id="KW-0732">Signal</keyword>
<reference evidence="2 3" key="1">
    <citation type="submission" date="2024-09" db="EMBL/GenBank/DDBJ databases">
        <authorList>
            <person name="Sun Q."/>
            <person name="Mori K."/>
        </authorList>
    </citation>
    <scope>NUCLEOTIDE SEQUENCE [LARGE SCALE GENOMIC DNA]</scope>
    <source>
        <strain evidence="2 3">KCTC 23315</strain>
    </source>
</reference>